<protein>
    <submittedName>
        <fullName evidence="1">Uncharacterized protein</fullName>
    </submittedName>
</protein>
<evidence type="ECO:0000313" key="2">
    <source>
        <dbReference type="Proteomes" id="UP001209885"/>
    </source>
</evidence>
<evidence type="ECO:0000313" key="1">
    <source>
        <dbReference type="EMBL" id="MCX2746149.1"/>
    </source>
</evidence>
<dbReference type="EMBL" id="JAPFQN010000016">
    <property type="protein sequence ID" value="MCX2746149.1"/>
    <property type="molecule type" value="Genomic_DNA"/>
</dbReference>
<dbReference type="Proteomes" id="UP001209885">
    <property type="component" value="Unassembled WGS sequence"/>
</dbReference>
<dbReference type="RefSeq" id="WP_266058866.1">
    <property type="nucleotide sequence ID" value="NZ_JAPFQN010000016.1"/>
</dbReference>
<sequence length="164" mass="19767">MKELESLKYFYFKIWLDIFNPIEFKQWINTFLQKENLPKHIFPLVNLNDGHEITTIHNLVDEFYPDFNPLSKEGELFAIKILLEESNKYLNREITPLEFCKLFFHLEANFNGLLEEYPEWLGDLFEECDYCDESWNFNNRPDLATEIERNIEVLKKYTNAQQGL</sequence>
<comment type="caution">
    <text evidence="1">The sequence shown here is derived from an EMBL/GenBank/DDBJ whole genome shotgun (WGS) entry which is preliminary data.</text>
</comment>
<gene>
    <name evidence="1" type="ORF">OO013_19880</name>
</gene>
<keyword evidence="2" id="KW-1185">Reference proteome</keyword>
<reference evidence="1 2" key="1">
    <citation type="submission" date="2022-11" db="EMBL/GenBank/DDBJ databases">
        <title>The characterization of three novel Bacteroidetes species and genomic analysis of their roles in tidal elemental geochemical cycles.</title>
        <authorList>
            <person name="Ma K."/>
        </authorList>
    </citation>
    <scope>NUCLEOTIDE SEQUENCE [LARGE SCALE GENOMIC DNA]</scope>
    <source>
        <strain evidence="1 2">M17</strain>
    </source>
</reference>
<organism evidence="1 2">
    <name type="scientific">Mangrovivirga halotolerans</name>
    <dbReference type="NCBI Taxonomy" id="2993936"/>
    <lineage>
        <taxon>Bacteria</taxon>
        <taxon>Pseudomonadati</taxon>
        <taxon>Bacteroidota</taxon>
        <taxon>Cytophagia</taxon>
        <taxon>Cytophagales</taxon>
        <taxon>Mangrovivirgaceae</taxon>
        <taxon>Mangrovivirga</taxon>
    </lineage>
</organism>
<proteinExistence type="predicted"/>
<accession>A0ABT3RWJ4</accession>
<name>A0ABT3RWJ4_9BACT</name>